<dbReference type="Pfam" id="PF09754">
    <property type="entry name" value="PAC2"/>
    <property type="match status" value="1"/>
</dbReference>
<dbReference type="Gene3D" id="1.10.287.100">
    <property type="match status" value="1"/>
</dbReference>
<feature type="region of interest" description="Disordered" evidence="1">
    <location>
        <begin position="275"/>
        <end position="301"/>
    </location>
</feature>
<comment type="caution">
    <text evidence="2">The sequence shown here is derived from an EMBL/GenBank/DDBJ whole genome shotgun (WGS) entry which is preliminary data.</text>
</comment>
<evidence type="ECO:0000256" key="1">
    <source>
        <dbReference type="SAM" id="MobiDB-lite"/>
    </source>
</evidence>
<evidence type="ECO:0000313" key="2">
    <source>
        <dbReference type="EMBL" id="MDR7355858.1"/>
    </source>
</evidence>
<dbReference type="PIRSF" id="PIRSF028754">
    <property type="entry name" value="UCP028754"/>
    <property type="match status" value="1"/>
</dbReference>
<dbReference type="RefSeq" id="WP_374724733.1">
    <property type="nucleotide sequence ID" value="NZ_BAAAJS010000022.1"/>
</dbReference>
<dbReference type="EMBL" id="JAVDYF010000001">
    <property type="protein sequence ID" value="MDR7355858.1"/>
    <property type="molecule type" value="Genomic_DNA"/>
</dbReference>
<evidence type="ECO:0000313" key="3">
    <source>
        <dbReference type="Proteomes" id="UP001183619"/>
    </source>
</evidence>
<organism evidence="2 3">
    <name type="scientific">Corynebacterium felinum</name>
    <dbReference type="NCBI Taxonomy" id="131318"/>
    <lineage>
        <taxon>Bacteria</taxon>
        <taxon>Bacillati</taxon>
        <taxon>Actinomycetota</taxon>
        <taxon>Actinomycetes</taxon>
        <taxon>Mycobacteriales</taxon>
        <taxon>Corynebacteriaceae</taxon>
        <taxon>Corynebacterium</taxon>
    </lineage>
</organism>
<accession>A0ABU2BDQ2</accession>
<dbReference type="InterPro" id="IPR019151">
    <property type="entry name" value="Proteasome_assmbl_chaperone_2"/>
</dbReference>
<dbReference type="SUPFAM" id="SSF159659">
    <property type="entry name" value="Cgl1923-like"/>
    <property type="match status" value="1"/>
</dbReference>
<dbReference type="Gene3D" id="3.40.50.10900">
    <property type="entry name" value="PAC-like subunit"/>
    <property type="match status" value="1"/>
</dbReference>
<name>A0ABU2BDQ2_9CORY</name>
<dbReference type="Proteomes" id="UP001183619">
    <property type="component" value="Unassembled WGS sequence"/>
</dbReference>
<proteinExistence type="predicted"/>
<protein>
    <submittedName>
        <fullName evidence="2">ATP-grasp superfamily ATP-dependent carboligase</fullName>
    </submittedName>
</protein>
<keyword evidence="3" id="KW-1185">Reference proteome</keyword>
<dbReference type="InterPro" id="IPR008492">
    <property type="entry name" value="Rv2714-like"/>
</dbReference>
<dbReference type="InterPro" id="IPR038389">
    <property type="entry name" value="PSMG2_sf"/>
</dbReference>
<gene>
    <name evidence="2" type="ORF">J2S37_002396</name>
</gene>
<sequence length="326" mass="36362">MNEHIKPMYELEFPAPVLSTEKNSGPTLVIALQGYADAGHAVDASSEHLLAALEHRPVVSFNNDEFIDYRSRRPVVTLDHNSLAEIDDLHLGIHAVHDNAEQSFLLLSGPEPDLRWTAFSEVVGDLVERYNVSQTVCLYAAPMAVPHTRPLMISAHGNDHSLFGSHHRMDARFQIPGSAALYIERELVKRGCNVVGFTAHVPHYVSASAYPQATLQLLEAVAEVAQLELPLRTLEEDAAKVALQIEEQMAQSHEVSTVVELLEQQYDEAMARYEKEQQQQELESETDTVVVDIDPNEMPSGEELGEEFEKFLADLDSPEDPEHPQI</sequence>
<reference evidence="2 3" key="1">
    <citation type="submission" date="2023-07" db="EMBL/GenBank/DDBJ databases">
        <title>Sequencing the genomes of 1000 actinobacteria strains.</title>
        <authorList>
            <person name="Klenk H.-P."/>
        </authorList>
    </citation>
    <scope>NUCLEOTIDE SEQUENCE [LARGE SCALE GENOMIC DNA]</scope>
    <source>
        <strain evidence="2 3">DSM 44508</strain>
    </source>
</reference>